<protein>
    <submittedName>
        <fullName evidence="1">PBSX family phage terminase large subunit</fullName>
    </submittedName>
</protein>
<dbReference type="PANTHER" id="PTHR39184">
    <property type="match status" value="1"/>
</dbReference>
<dbReference type="NCBIfam" id="TIGR01547">
    <property type="entry name" value="phage_term_2"/>
    <property type="match status" value="1"/>
</dbReference>
<dbReference type="RefSeq" id="WP_086697975.1">
    <property type="nucleotide sequence ID" value="NZ_JAKKZF010000005.1"/>
</dbReference>
<organism evidence="1 2">
    <name type="scientific">Streptomyces tricolor</name>
    <dbReference type="NCBI Taxonomy" id="68277"/>
    <lineage>
        <taxon>Bacteria</taxon>
        <taxon>Bacillati</taxon>
        <taxon>Actinomycetota</taxon>
        <taxon>Actinomycetes</taxon>
        <taxon>Kitasatosporales</taxon>
        <taxon>Streptomycetaceae</taxon>
        <taxon>Streptomyces</taxon>
        <taxon>Streptomyces violaceoruber group</taxon>
    </lineage>
</organism>
<dbReference type="PANTHER" id="PTHR39184:SF1">
    <property type="entry name" value="PBSX PHAGE TERMINASE LARGE SUBUNIT"/>
    <property type="match status" value="1"/>
</dbReference>
<proteinExistence type="predicted"/>
<dbReference type="InterPro" id="IPR027417">
    <property type="entry name" value="P-loop_NTPase"/>
</dbReference>
<gene>
    <name evidence="1" type="ORF">L0F81_02920</name>
</gene>
<dbReference type="Pfam" id="PF03237">
    <property type="entry name" value="Terminase_6N"/>
    <property type="match status" value="1"/>
</dbReference>
<evidence type="ECO:0000313" key="2">
    <source>
        <dbReference type="Proteomes" id="UP001299012"/>
    </source>
</evidence>
<keyword evidence="2" id="KW-1185">Reference proteome</keyword>
<dbReference type="InterPro" id="IPR052380">
    <property type="entry name" value="Viral_DNA_packaging_terminase"/>
</dbReference>
<dbReference type="EMBL" id="JAKKZF010000005">
    <property type="protein sequence ID" value="MCG0062249.1"/>
    <property type="molecule type" value="Genomic_DNA"/>
</dbReference>
<sequence>MSLLDALPLSRKQIISVVEATARINAWEGSVRSGKTIASLICWLAFVADAPTGGELVMVGRTRDSLYRNVIQPLTNPEIFGKLSKQIKYNPGAPIAYIMGRVVHVLGANDAKAEPKVRGMTCSGAYVDEATTLPKTFFDQLLARCSVTGARVFTTTNPDNPAHWFRKEYLKRPAETGLRSWHFTLDDNPYLDPQYVAFLKTTYTGLFYRRNILGHWVQAEGAIYEAFDPERHITADLPRIDRWLCDAIDYGTTNPYADLLLGLGSDQRLYVVSEYRWDSRAERRKMTDAEYSLARRRWLAAVPQPTTNVVGVQPEWTIVDPSAASYIEQLHRDGVSGVTAADNSVVDGIRTVSSLLAGDRLRIHPSATGLIEEIPGYSWDDDAAERGEDKPIKQDDHSCDALRYGVRTTEALWRPHMPTRLEVAA</sequence>
<dbReference type="Gene3D" id="3.40.50.300">
    <property type="entry name" value="P-loop containing nucleotide triphosphate hydrolases"/>
    <property type="match status" value="1"/>
</dbReference>
<accession>A0ABS9J9M5</accession>
<evidence type="ECO:0000313" key="1">
    <source>
        <dbReference type="EMBL" id="MCG0062249.1"/>
    </source>
</evidence>
<dbReference type="InterPro" id="IPR006437">
    <property type="entry name" value="Phage_terminase_lsu"/>
</dbReference>
<name>A0ABS9J9M5_9ACTN</name>
<dbReference type="Gene3D" id="3.30.420.280">
    <property type="match status" value="1"/>
</dbReference>
<dbReference type="Proteomes" id="UP001299012">
    <property type="component" value="Unassembled WGS sequence"/>
</dbReference>
<reference evidence="1 2" key="1">
    <citation type="submission" date="2022-01" db="EMBL/GenBank/DDBJ databases">
        <title>Draft Genome Sequences of Seven Type Strains of the Genus Streptomyces.</title>
        <authorList>
            <person name="Aziz S."/>
            <person name="Coretto E."/>
            <person name="Chronakova A."/>
            <person name="Sproer C."/>
            <person name="Huber K."/>
            <person name="Nouioui I."/>
            <person name="Gross H."/>
        </authorList>
    </citation>
    <scope>NUCLEOTIDE SEQUENCE [LARGE SCALE GENOMIC DNA]</scope>
    <source>
        <strain evidence="1 2">DSM 41685</strain>
    </source>
</reference>
<comment type="caution">
    <text evidence="1">The sequence shown here is derived from an EMBL/GenBank/DDBJ whole genome shotgun (WGS) entry which is preliminary data.</text>
</comment>